<dbReference type="PANTHER" id="PTHR43285:SF2">
    <property type="entry name" value="ANTHRANILATE PHOSPHORIBOSYLTRANSFERASE"/>
    <property type="match status" value="1"/>
</dbReference>
<feature type="binding site" evidence="12">
    <location>
        <position position="226"/>
    </location>
    <ligand>
        <name>Mg(2+)</name>
        <dbReference type="ChEBI" id="CHEBI:18420"/>
        <label>2</label>
    </ligand>
</feature>
<evidence type="ECO:0000259" key="14">
    <source>
        <dbReference type="Pfam" id="PF02885"/>
    </source>
</evidence>
<reference evidence="17 18" key="1">
    <citation type="submission" date="2019-11" db="EMBL/GenBank/DDBJ databases">
        <authorList>
            <person name="Cho J.-C."/>
        </authorList>
    </citation>
    <scope>NUCLEOTIDE SEQUENCE [LARGE SCALE GENOMIC DNA]</scope>
    <source>
        <strain evidence="16 17">JH1073</strain>
        <strain evidence="15 18">JH702</strain>
    </source>
</reference>
<feature type="binding site" evidence="12">
    <location>
        <begin position="83"/>
        <end position="84"/>
    </location>
    <ligand>
        <name>5-phospho-alpha-D-ribose 1-diphosphate</name>
        <dbReference type="ChEBI" id="CHEBI:58017"/>
    </ligand>
</feature>
<feature type="binding site" evidence="12">
    <location>
        <position position="166"/>
    </location>
    <ligand>
        <name>anthranilate</name>
        <dbReference type="ChEBI" id="CHEBI:16567"/>
        <label>2</label>
    </ligand>
</feature>
<dbReference type="EMBL" id="CP046147">
    <property type="protein sequence ID" value="WFG40512.1"/>
    <property type="molecule type" value="Genomic_DNA"/>
</dbReference>
<dbReference type="Pfam" id="PF00591">
    <property type="entry name" value="Glycos_transf_3"/>
    <property type="match status" value="1"/>
</dbReference>
<comment type="pathway">
    <text evidence="1 12">Amino-acid biosynthesis; L-tryptophan biosynthesis; L-tryptophan from chorismate: step 2/5.</text>
</comment>
<dbReference type="FunFam" id="1.20.970.10:FF:000006">
    <property type="entry name" value="Anthranilate phosphoribosyltransferase"/>
    <property type="match status" value="1"/>
</dbReference>
<proteinExistence type="inferred from homology"/>
<feature type="binding site" evidence="12">
    <location>
        <position position="225"/>
    </location>
    <ligand>
        <name>Mg(2+)</name>
        <dbReference type="ChEBI" id="CHEBI:18420"/>
        <label>2</label>
    </ligand>
</feature>
<comment type="subunit">
    <text evidence="2 12">Homodimer.</text>
</comment>
<evidence type="ECO:0000256" key="3">
    <source>
        <dbReference type="ARBA" id="ARBA00022605"/>
    </source>
</evidence>
<dbReference type="InterPro" id="IPR000312">
    <property type="entry name" value="Glycosyl_Trfase_fam3"/>
</dbReference>
<comment type="caution">
    <text evidence="12">Lacks conserved residue(s) required for the propagation of feature annotation.</text>
</comment>
<evidence type="ECO:0000256" key="5">
    <source>
        <dbReference type="ARBA" id="ARBA00022679"/>
    </source>
</evidence>
<evidence type="ECO:0000256" key="11">
    <source>
        <dbReference type="ARBA" id="ARBA00061188"/>
    </source>
</evidence>
<comment type="similarity">
    <text evidence="11">In the C-terminal section; belongs to the anthranilate phosphoribosyltransferase family.</text>
</comment>
<evidence type="ECO:0000313" key="18">
    <source>
        <dbReference type="Proteomes" id="UP001321249"/>
    </source>
</evidence>
<feature type="binding site" evidence="12">
    <location>
        <position position="92"/>
    </location>
    <ligand>
        <name>Mg(2+)</name>
        <dbReference type="ChEBI" id="CHEBI:18420"/>
        <label>1</label>
    </ligand>
</feature>
<dbReference type="Gene3D" id="3.40.1030.10">
    <property type="entry name" value="Nucleoside phosphorylase/phosphoribosyltransferase catalytic domain"/>
    <property type="match status" value="1"/>
</dbReference>
<feature type="domain" description="Glycosyl transferase family 3 N-terminal" evidence="14">
    <location>
        <begin position="4"/>
        <end position="64"/>
    </location>
</feature>
<dbReference type="Proteomes" id="UP001321249">
    <property type="component" value="Unassembled WGS sequence"/>
</dbReference>
<feature type="binding site" evidence="12">
    <location>
        <position position="80"/>
    </location>
    <ligand>
        <name>5-phospho-alpha-D-ribose 1-diphosphate</name>
        <dbReference type="ChEBI" id="CHEBI:58017"/>
    </ligand>
</feature>
<feature type="domain" description="Glycosyl transferase family 3" evidence="13">
    <location>
        <begin position="74"/>
        <end position="333"/>
    </location>
</feature>
<evidence type="ECO:0000256" key="2">
    <source>
        <dbReference type="ARBA" id="ARBA00011738"/>
    </source>
</evidence>
<keyword evidence="6 12" id="KW-0479">Metal-binding</keyword>
<evidence type="ECO:0000256" key="6">
    <source>
        <dbReference type="ARBA" id="ARBA00022723"/>
    </source>
</evidence>
<keyword evidence="8 12" id="KW-0460">Magnesium</keyword>
<dbReference type="InterPro" id="IPR036320">
    <property type="entry name" value="Glycosyl_Trfase_fam3_N_dom_sf"/>
</dbReference>
<feature type="binding site" evidence="12">
    <location>
        <position position="120"/>
    </location>
    <ligand>
        <name>5-phospho-alpha-D-ribose 1-diphosphate</name>
        <dbReference type="ChEBI" id="CHEBI:58017"/>
    </ligand>
</feature>
<evidence type="ECO:0000256" key="10">
    <source>
        <dbReference type="ARBA" id="ARBA00052328"/>
    </source>
</evidence>
<keyword evidence="3 12" id="KW-0028">Amino-acid biosynthesis</keyword>
<dbReference type="Gene3D" id="1.20.970.10">
    <property type="entry name" value="Transferase, Pyrimidine Nucleoside Phosphorylase, Chain C"/>
    <property type="match status" value="1"/>
</dbReference>
<protein>
    <recommendedName>
        <fullName evidence="12">Anthranilate phosphoribosyltransferase</fullName>
        <ecNumber evidence="12">2.4.2.18</ecNumber>
    </recommendedName>
</protein>
<feature type="binding site" evidence="12">
    <location>
        <position position="111"/>
    </location>
    <ligand>
        <name>anthranilate</name>
        <dbReference type="ChEBI" id="CHEBI:16567"/>
        <label>1</label>
    </ligand>
</feature>
<evidence type="ECO:0000256" key="7">
    <source>
        <dbReference type="ARBA" id="ARBA00022822"/>
    </source>
</evidence>
<dbReference type="InterPro" id="IPR035902">
    <property type="entry name" value="Nuc_phospho_transferase"/>
</dbReference>
<dbReference type="GO" id="GO:0004048">
    <property type="term" value="F:anthranilate phosphoribosyltransferase activity"/>
    <property type="evidence" value="ECO:0007669"/>
    <property type="project" value="UniProtKB-UniRule"/>
</dbReference>
<sequence>MNIQEAIQVVVTGTDLEQDQAADVMREIMTGEATPAQFGAFLTAIRMKGETPNEIAGMASIMREVSLHVDTDVEMIDTCGTGGSGLDWFNISTASAFVVAGAGVPVAKHGNRAMSGSTGSADVLEALGVNITLGPEGVKNCFTESEVGFMFAQAFHPAMKFAGPLRPQLGIRTIFNFLGPLTNPAGVKRQVIGVSDAAFAEKIAKALELLGTEYSFVVNAESGADEVDVEGHTLLYQVNKDGLKRRRTRPADFGLPEGKREHLVVESTEESAQIIKDIFAGAGSGHNPPVAPETSRRNVVVLNSATALMAAGKAVAFQEAAAMAQDSIDSGAAQEKLNSLIKVSQAQS</sequence>
<comment type="similarity">
    <text evidence="12">Belongs to the anthranilate phosphoribosyltransferase family.</text>
</comment>
<keyword evidence="17" id="KW-1185">Reference proteome</keyword>
<evidence type="ECO:0000256" key="9">
    <source>
        <dbReference type="ARBA" id="ARBA00023141"/>
    </source>
</evidence>
<dbReference type="GO" id="GO:0000287">
    <property type="term" value="F:magnesium ion binding"/>
    <property type="evidence" value="ECO:0007669"/>
    <property type="project" value="UniProtKB-UniRule"/>
</dbReference>
<dbReference type="EC" id="2.4.2.18" evidence="12"/>
<dbReference type="PANTHER" id="PTHR43285">
    <property type="entry name" value="ANTHRANILATE PHOSPHORIBOSYLTRANSFERASE"/>
    <property type="match status" value="1"/>
</dbReference>
<keyword evidence="4 12" id="KW-0328">Glycosyltransferase</keyword>
<feature type="binding site" evidence="12">
    <location>
        <position position="80"/>
    </location>
    <ligand>
        <name>anthranilate</name>
        <dbReference type="ChEBI" id="CHEBI:16567"/>
        <label>1</label>
    </ligand>
</feature>
<feature type="binding site" evidence="12">
    <location>
        <position position="226"/>
    </location>
    <ligand>
        <name>Mg(2+)</name>
        <dbReference type="ChEBI" id="CHEBI:18420"/>
        <label>1</label>
    </ligand>
</feature>
<dbReference type="Pfam" id="PF02885">
    <property type="entry name" value="Glycos_trans_3N"/>
    <property type="match status" value="1"/>
</dbReference>
<dbReference type="HAMAP" id="MF_00211">
    <property type="entry name" value="TrpD"/>
    <property type="match status" value="1"/>
</dbReference>
<comment type="cofactor">
    <cofactor evidence="12">
        <name>Mg(2+)</name>
        <dbReference type="ChEBI" id="CHEBI:18420"/>
    </cofactor>
    <text evidence="12">Binds 2 magnesium ions per monomer.</text>
</comment>
<evidence type="ECO:0000313" key="16">
    <source>
        <dbReference type="EMBL" id="WFG40512.1"/>
    </source>
</evidence>
<dbReference type="Proteomes" id="UP001219901">
    <property type="component" value="Chromosome"/>
</dbReference>
<dbReference type="FunFam" id="3.40.1030.10:FF:000002">
    <property type="entry name" value="Anthranilate phosphoribosyltransferase"/>
    <property type="match status" value="1"/>
</dbReference>
<dbReference type="AlphaFoldDB" id="A0AAJ5ZFK3"/>
<dbReference type="EMBL" id="WMBE01000004">
    <property type="protein sequence ID" value="MDG0867871.1"/>
    <property type="molecule type" value="Genomic_DNA"/>
</dbReference>
<keyword evidence="7 12" id="KW-0822">Tryptophan biosynthesis</keyword>
<comment type="function">
    <text evidence="12">Catalyzes the transfer of the phosphoribosyl group of 5-phosphorylribose-1-pyrophosphate (PRPP) to anthranilate to yield N-(5'-phosphoribosyl)-anthranilate (PRA).</text>
</comment>
<evidence type="ECO:0000256" key="12">
    <source>
        <dbReference type="HAMAP-Rule" id="MF_00211"/>
    </source>
</evidence>
<evidence type="ECO:0000259" key="13">
    <source>
        <dbReference type="Pfam" id="PF00591"/>
    </source>
</evidence>
<dbReference type="InterPro" id="IPR017459">
    <property type="entry name" value="Glycosyl_Trfase_fam3_N_dom"/>
</dbReference>
<dbReference type="GO" id="GO:0000162">
    <property type="term" value="P:L-tryptophan biosynthetic process"/>
    <property type="evidence" value="ECO:0007669"/>
    <property type="project" value="UniProtKB-UniRule"/>
</dbReference>
<organism evidence="16 17">
    <name type="scientific">Candidatus Lucifugimonas marina</name>
    <dbReference type="NCBI Taxonomy" id="3038979"/>
    <lineage>
        <taxon>Bacteria</taxon>
        <taxon>Bacillati</taxon>
        <taxon>Chloroflexota</taxon>
        <taxon>Dehalococcoidia</taxon>
        <taxon>SAR202 cluster</taxon>
        <taxon>Candidatus Lucifugimonadales</taxon>
        <taxon>Candidatus Lucifugimonadaceae</taxon>
        <taxon>Candidatus Lucifugimonas</taxon>
    </lineage>
</organism>
<evidence type="ECO:0000256" key="4">
    <source>
        <dbReference type="ARBA" id="ARBA00022676"/>
    </source>
</evidence>
<gene>
    <name evidence="12 16" type="primary">trpD</name>
    <name evidence="15" type="ORF">GKO46_12420</name>
    <name evidence="16" type="ORF">GKO48_13185</name>
</gene>
<dbReference type="SUPFAM" id="SSF52418">
    <property type="entry name" value="Nucleoside phosphorylase/phosphoribosyltransferase catalytic domain"/>
    <property type="match status" value="1"/>
</dbReference>
<name>A0AAJ5ZFK3_9CHLR</name>
<dbReference type="RefSeq" id="WP_342826683.1">
    <property type="nucleotide sequence ID" value="NZ_CP046146.1"/>
</dbReference>
<reference evidence="16" key="2">
    <citation type="journal article" date="2023" name="Nat. Commun.">
        <title>Cultivation of marine bacteria of the SAR202 clade.</title>
        <authorList>
            <person name="Lim Y."/>
            <person name="Seo J.H."/>
            <person name="Giovannoni S.J."/>
            <person name="Kang I."/>
            <person name="Cho J.C."/>
        </authorList>
    </citation>
    <scope>NUCLEOTIDE SEQUENCE</scope>
    <source>
        <strain evidence="16">JH1073</strain>
    </source>
</reference>
<keyword evidence="9 12" id="KW-0057">Aromatic amino acid biosynthesis</keyword>
<evidence type="ECO:0000256" key="8">
    <source>
        <dbReference type="ARBA" id="ARBA00022842"/>
    </source>
</evidence>
<reference evidence="17" key="3">
    <citation type="submission" date="2023-06" db="EMBL/GenBank/DDBJ databases">
        <title>Pangenomics reveal diversification of enzyme families and niche specialization in globally abundant SAR202 bacteria.</title>
        <authorList>
            <person name="Saw J.H.W."/>
        </authorList>
    </citation>
    <scope>NUCLEOTIDE SEQUENCE [LARGE SCALE GENOMIC DNA]</scope>
    <source>
        <strain evidence="17">JH1073</strain>
    </source>
</reference>
<feature type="binding site" evidence="12">
    <location>
        <begin position="90"/>
        <end position="93"/>
    </location>
    <ligand>
        <name>5-phospho-alpha-D-ribose 1-diphosphate</name>
        <dbReference type="ChEBI" id="CHEBI:58017"/>
    </ligand>
</feature>
<evidence type="ECO:0000256" key="1">
    <source>
        <dbReference type="ARBA" id="ARBA00004907"/>
    </source>
</evidence>
<dbReference type="NCBIfam" id="TIGR01245">
    <property type="entry name" value="trpD"/>
    <property type="match status" value="1"/>
</dbReference>
<evidence type="ECO:0000313" key="17">
    <source>
        <dbReference type="Proteomes" id="UP001219901"/>
    </source>
</evidence>
<dbReference type="SUPFAM" id="SSF47648">
    <property type="entry name" value="Nucleoside phosphorylase/phosphoribosyltransferase N-terminal domain"/>
    <property type="match status" value="1"/>
</dbReference>
<evidence type="ECO:0000313" key="15">
    <source>
        <dbReference type="EMBL" id="MDG0867871.1"/>
    </source>
</evidence>
<keyword evidence="5 12" id="KW-0808">Transferase</keyword>
<comment type="catalytic activity">
    <reaction evidence="10 12">
        <text>N-(5-phospho-beta-D-ribosyl)anthranilate + diphosphate = 5-phospho-alpha-D-ribose 1-diphosphate + anthranilate</text>
        <dbReference type="Rhea" id="RHEA:11768"/>
        <dbReference type="ChEBI" id="CHEBI:16567"/>
        <dbReference type="ChEBI" id="CHEBI:18277"/>
        <dbReference type="ChEBI" id="CHEBI:33019"/>
        <dbReference type="ChEBI" id="CHEBI:58017"/>
        <dbReference type="EC" id="2.4.2.18"/>
    </reaction>
</comment>
<accession>A0AAJ5ZFK3</accession>
<feature type="binding site" evidence="12">
    <location>
        <begin position="108"/>
        <end position="116"/>
    </location>
    <ligand>
        <name>5-phospho-alpha-D-ribose 1-diphosphate</name>
        <dbReference type="ChEBI" id="CHEBI:58017"/>
    </ligand>
</feature>
<dbReference type="InterPro" id="IPR005940">
    <property type="entry name" value="Anthranilate_Pribosyl_Tfrase"/>
</dbReference>
<dbReference type="GO" id="GO:0005829">
    <property type="term" value="C:cytosol"/>
    <property type="evidence" value="ECO:0007669"/>
    <property type="project" value="TreeGrafter"/>
</dbReference>